<evidence type="ECO:0000259" key="3">
    <source>
        <dbReference type="Pfam" id="PF12671"/>
    </source>
</evidence>
<gene>
    <name evidence="4" type="ORF">FILTAD_02137</name>
</gene>
<dbReference type="Pfam" id="PF12671">
    <property type="entry name" value="Amidase_6"/>
    <property type="match status" value="1"/>
</dbReference>
<feature type="signal peptide" evidence="2">
    <location>
        <begin position="1"/>
        <end position="29"/>
    </location>
</feature>
<sequence length="404" mass="45800">MHFKFRQRVVSLFLGSVIMVSAGIGTANAAESVNPEEELLPSSIGENVLDRMLKQQEKDFESKNPLRNKEITKLTETDETVLFYRAMTEVDNRPLLDFNYEVSDVKVYKNKENQLFVEAYVVRKFQYFEDGTETGFGDFIKLQINKSSKKMAQETAKISSSPIESDSVDNAPVSNIEKEVQLLSISSEKDSEISADEFLENYKKEKNKEPESVTPEQTEEGQQSALKTSSVQKAVYSAAASYTYNRSKSVYYATTHALNPNTRYPYFASAGDCTNFVLQSLHAGDIPMMGDWFMRKGSDGVWKYGYSWIHADEFRKYLLQTGGILMKTMPNTYSNAQLGDIYHYDARNKFGLPITDGVMEHAAIVTKKTSGQVLVSYHTTNRLNVPQEYYSAQEGGVRYLSHIY</sequence>
<protein>
    <submittedName>
        <fullName evidence="4">Amidase domain protein</fullName>
    </submittedName>
</protein>
<dbReference type="AlphaFoldDB" id="A0A3P5X5Q5"/>
<evidence type="ECO:0000256" key="1">
    <source>
        <dbReference type="SAM" id="MobiDB-lite"/>
    </source>
</evidence>
<evidence type="ECO:0000256" key="2">
    <source>
        <dbReference type="SAM" id="SignalP"/>
    </source>
</evidence>
<keyword evidence="2" id="KW-0732">Signal</keyword>
<dbReference type="PANTHER" id="PTHR40032">
    <property type="entry name" value="EXPORTED PROTEIN-RELATED"/>
    <property type="match status" value="1"/>
</dbReference>
<feature type="compositionally biased region" description="Polar residues" evidence="1">
    <location>
        <begin position="214"/>
        <end position="226"/>
    </location>
</feature>
<dbReference type="Proteomes" id="UP000270468">
    <property type="component" value="Unassembled WGS sequence"/>
</dbReference>
<feature type="domain" description="Putative amidase" evidence="3">
    <location>
        <begin position="244"/>
        <end position="392"/>
    </location>
</feature>
<evidence type="ECO:0000313" key="4">
    <source>
        <dbReference type="EMBL" id="VDC29539.1"/>
    </source>
</evidence>
<keyword evidence="5" id="KW-1185">Reference proteome</keyword>
<feature type="compositionally biased region" description="Basic and acidic residues" evidence="1">
    <location>
        <begin position="201"/>
        <end position="211"/>
    </location>
</feature>
<name>A0A3P5X5Q5_9BACL</name>
<dbReference type="PANTHER" id="PTHR40032:SF1">
    <property type="entry name" value="EXPORTED PROTEIN"/>
    <property type="match status" value="1"/>
</dbReference>
<accession>A0A3P5X5Q5</accession>
<dbReference type="InterPro" id="IPR024301">
    <property type="entry name" value="Amidase_6"/>
</dbReference>
<feature type="region of interest" description="Disordered" evidence="1">
    <location>
        <begin position="201"/>
        <end position="226"/>
    </location>
</feature>
<proteinExistence type="predicted"/>
<organism evidence="4 5">
    <name type="scientific">Filibacter tadaridae</name>
    <dbReference type="NCBI Taxonomy" id="2483811"/>
    <lineage>
        <taxon>Bacteria</taxon>
        <taxon>Bacillati</taxon>
        <taxon>Bacillota</taxon>
        <taxon>Bacilli</taxon>
        <taxon>Bacillales</taxon>
        <taxon>Caryophanaceae</taxon>
        <taxon>Filibacter</taxon>
    </lineage>
</organism>
<reference evidence="4 5" key="1">
    <citation type="submission" date="2018-11" db="EMBL/GenBank/DDBJ databases">
        <authorList>
            <person name="Criscuolo A."/>
        </authorList>
    </citation>
    <scope>NUCLEOTIDE SEQUENCE [LARGE SCALE GENOMIC DNA]</scope>
    <source>
        <strain evidence="4">ATB-66</strain>
    </source>
</reference>
<feature type="chain" id="PRO_5018119583" evidence="2">
    <location>
        <begin position="30"/>
        <end position="404"/>
    </location>
</feature>
<dbReference type="OrthoDB" id="9812429at2"/>
<dbReference type="EMBL" id="UXAV01000042">
    <property type="protein sequence ID" value="VDC29539.1"/>
    <property type="molecule type" value="Genomic_DNA"/>
</dbReference>
<evidence type="ECO:0000313" key="5">
    <source>
        <dbReference type="Proteomes" id="UP000270468"/>
    </source>
</evidence>